<dbReference type="InterPro" id="IPR001279">
    <property type="entry name" value="Metallo-B-lactamas"/>
</dbReference>
<evidence type="ECO:0000259" key="1">
    <source>
        <dbReference type="SMART" id="SM00849"/>
    </source>
</evidence>
<dbReference type="Proteomes" id="UP001597475">
    <property type="component" value="Unassembled WGS sequence"/>
</dbReference>
<accession>A0ABW5P4D7</accession>
<comment type="caution">
    <text evidence="2">The sequence shown here is derived from an EMBL/GenBank/DDBJ whole genome shotgun (WGS) entry which is preliminary data.</text>
</comment>
<name>A0ABW5P4D7_9DEIO</name>
<dbReference type="SMART" id="SM00849">
    <property type="entry name" value="Lactamase_B"/>
    <property type="match status" value="1"/>
</dbReference>
<dbReference type="InterPro" id="IPR050855">
    <property type="entry name" value="NDM-1-like"/>
</dbReference>
<dbReference type="EMBL" id="JBHUMK010000022">
    <property type="protein sequence ID" value="MFD2608952.1"/>
    <property type="molecule type" value="Genomic_DNA"/>
</dbReference>
<dbReference type="PANTHER" id="PTHR42951">
    <property type="entry name" value="METALLO-BETA-LACTAMASE DOMAIN-CONTAINING"/>
    <property type="match status" value="1"/>
</dbReference>
<organism evidence="2 3">
    <name type="scientific">Deinococcus taklimakanensis</name>
    <dbReference type="NCBI Taxonomy" id="536443"/>
    <lineage>
        <taxon>Bacteria</taxon>
        <taxon>Thermotogati</taxon>
        <taxon>Deinococcota</taxon>
        <taxon>Deinococci</taxon>
        <taxon>Deinococcales</taxon>
        <taxon>Deinococcaceae</taxon>
        <taxon>Deinococcus</taxon>
    </lineage>
</organism>
<dbReference type="RefSeq" id="WP_386843940.1">
    <property type="nucleotide sequence ID" value="NZ_JBHUMK010000022.1"/>
</dbReference>
<protein>
    <submittedName>
        <fullName evidence="2">MBL fold metallo-hydrolase</fullName>
    </submittedName>
</protein>
<reference evidence="3" key="1">
    <citation type="journal article" date="2019" name="Int. J. Syst. Evol. Microbiol.">
        <title>The Global Catalogue of Microorganisms (GCM) 10K type strain sequencing project: providing services to taxonomists for standard genome sequencing and annotation.</title>
        <authorList>
            <consortium name="The Broad Institute Genomics Platform"/>
            <consortium name="The Broad Institute Genome Sequencing Center for Infectious Disease"/>
            <person name="Wu L."/>
            <person name="Ma J."/>
        </authorList>
    </citation>
    <scope>NUCLEOTIDE SEQUENCE [LARGE SCALE GENOMIC DNA]</scope>
    <source>
        <strain evidence="3">KCTC 33842</strain>
    </source>
</reference>
<evidence type="ECO:0000313" key="2">
    <source>
        <dbReference type="EMBL" id="MFD2608952.1"/>
    </source>
</evidence>
<sequence length="206" mass="22003">MSLTVRSLYANVFLLSGPHGRLMVDSGTLIHAPVLARLLRAFRPDALVVTHAHLDHMGGAFVAGRLGIPVLAHPLEHPELLGEVNAQPYPAGRPAVGAALARMHPRPRRVEALHPGEVVLGWQAVHLPGHTPGQLGLQRDGVLLAADALVSGPAGAHLPRAVYNADHLQARRTVNTIAALDLRAIWPGHGGPLTPEQVRVRARRDD</sequence>
<dbReference type="SUPFAM" id="SSF56281">
    <property type="entry name" value="Metallo-hydrolase/oxidoreductase"/>
    <property type="match status" value="1"/>
</dbReference>
<evidence type="ECO:0000313" key="3">
    <source>
        <dbReference type="Proteomes" id="UP001597475"/>
    </source>
</evidence>
<feature type="domain" description="Metallo-beta-lactamase" evidence="1">
    <location>
        <begin position="9"/>
        <end position="189"/>
    </location>
</feature>
<proteinExistence type="predicted"/>
<keyword evidence="3" id="KW-1185">Reference proteome</keyword>
<dbReference type="PANTHER" id="PTHR42951:SF14">
    <property type="entry name" value="METALLO-BETA-LACTAMASE SUPERFAMILY PROTEIN"/>
    <property type="match status" value="1"/>
</dbReference>
<gene>
    <name evidence="2" type="ORF">ACFSR9_05775</name>
</gene>
<dbReference type="Pfam" id="PF00753">
    <property type="entry name" value="Lactamase_B"/>
    <property type="match status" value="1"/>
</dbReference>
<dbReference type="Gene3D" id="3.60.15.10">
    <property type="entry name" value="Ribonuclease Z/Hydroxyacylglutathione hydrolase-like"/>
    <property type="match status" value="1"/>
</dbReference>
<dbReference type="InterPro" id="IPR036866">
    <property type="entry name" value="RibonucZ/Hydroxyglut_hydro"/>
</dbReference>